<comment type="caution">
    <text evidence="1">The sequence shown here is derived from an EMBL/GenBank/DDBJ whole genome shotgun (WGS) entry which is preliminary data.</text>
</comment>
<accession>X1CIL5</accession>
<gene>
    <name evidence="1" type="ORF">S01H4_29925</name>
</gene>
<name>X1CIL5_9ZZZZ</name>
<dbReference type="AlphaFoldDB" id="X1CIL5"/>
<reference evidence="1" key="1">
    <citation type="journal article" date="2014" name="Front. Microbiol.">
        <title>High frequency of phylogenetically diverse reductive dehalogenase-homologous genes in deep subseafloor sedimentary metagenomes.</title>
        <authorList>
            <person name="Kawai M."/>
            <person name="Futagami T."/>
            <person name="Toyoda A."/>
            <person name="Takaki Y."/>
            <person name="Nishi S."/>
            <person name="Hori S."/>
            <person name="Arai W."/>
            <person name="Tsubouchi T."/>
            <person name="Morono Y."/>
            <person name="Uchiyama I."/>
            <person name="Ito T."/>
            <person name="Fujiyama A."/>
            <person name="Inagaki F."/>
            <person name="Takami H."/>
        </authorList>
    </citation>
    <scope>NUCLEOTIDE SEQUENCE</scope>
    <source>
        <strain evidence="1">Expedition CK06-06</strain>
    </source>
</reference>
<sequence>NERLKQKFSNYYKKITKRLFGKESDLIIDEANNYF</sequence>
<evidence type="ECO:0000313" key="1">
    <source>
        <dbReference type="EMBL" id="GAG84086.1"/>
    </source>
</evidence>
<protein>
    <submittedName>
        <fullName evidence="1">Uncharacterized protein</fullName>
    </submittedName>
</protein>
<proteinExistence type="predicted"/>
<dbReference type="EMBL" id="BART01015410">
    <property type="protein sequence ID" value="GAG84086.1"/>
    <property type="molecule type" value="Genomic_DNA"/>
</dbReference>
<organism evidence="1">
    <name type="scientific">marine sediment metagenome</name>
    <dbReference type="NCBI Taxonomy" id="412755"/>
    <lineage>
        <taxon>unclassified sequences</taxon>
        <taxon>metagenomes</taxon>
        <taxon>ecological metagenomes</taxon>
    </lineage>
</organism>
<feature type="non-terminal residue" evidence="1">
    <location>
        <position position="1"/>
    </location>
</feature>